<reference evidence="3 4" key="1">
    <citation type="submission" date="2023-08" db="EMBL/GenBank/DDBJ databases">
        <title>A Necator americanus chromosomal reference genome.</title>
        <authorList>
            <person name="Ilik V."/>
            <person name="Petrzelkova K.J."/>
            <person name="Pardy F."/>
            <person name="Fuh T."/>
            <person name="Niatou-Singa F.S."/>
            <person name="Gouil Q."/>
            <person name="Baker L."/>
            <person name="Ritchie M.E."/>
            <person name="Jex A.R."/>
            <person name="Gazzola D."/>
            <person name="Li H."/>
            <person name="Toshio Fujiwara R."/>
            <person name="Zhan B."/>
            <person name="Aroian R.V."/>
            <person name="Pafco B."/>
            <person name="Schwarz E.M."/>
        </authorList>
    </citation>
    <scope>NUCLEOTIDE SEQUENCE [LARGE SCALE GENOMIC DNA]</scope>
    <source>
        <strain evidence="3 4">Aroian</strain>
        <tissue evidence="3">Whole animal</tissue>
    </source>
</reference>
<keyword evidence="1" id="KW-0175">Coiled coil</keyword>
<keyword evidence="4" id="KW-1185">Reference proteome</keyword>
<gene>
    <name evidence="3" type="primary">Necator_chrIII.g10099</name>
    <name evidence="3" type="ORF">RB195_009334</name>
</gene>
<accession>A0ABR1CU81</accession>
<feature type="region of interest" description="Disordered" evidence="2">
    <location>
        <begin position="379"/>
        <end position="409"/>
    </location>
</feature>
<evidence type="ECO:0000313" key="4">
    <source>
        <dbReference type="Proteomes" id="UP001303046"/>
    </source>
</evidence>
<evidence type="ECO:0000313" key="3">
    <source>
        <dbReference type="EMBL" id="KAK6741417.1"/>
    </source>
</evidence>
<dbReference type="EMBL" id="JAVFWL010000003">
    <property type="protein sequence ID" value="KAK6741417.1"/>
    <property type="molecule type" value="Genomic_DNA"/>
</dbReference>
<comment type="caution">
    <text evidence="3">The sequence shown here is derived from an EMBL/GenBank/DDBJ whole genome shotgun (WGS) entry which is preliminary data.</text>
</comment>
<feature type="compositionally biased region" description="Low complexity" evidence="2">
    <location>
        <begin position="382"/>
        <end position="398"/>
    </location>
</feature>
<feature type="compositionally biased region" description="Basic and acidic residues" evidence="2">
    <location>
        <begin position="311"/>
        <end position="334"/>
    </location>
</feature>
<protein>
    <submittedName>
        <fullName evidence="3">Uncharacterized protein</fullName>
    </submittedName>
</protein>
<evidence type="ECO:0000256" key="1">
    <source>
        <dbReference type="SAM" id="Coils"/>
    </source>
</evidence>
<dbReference type="Proteomes" id="UP001303046">
    <property type="component" value="Unassembled WGS sequence"/>
</dbReference>
<evidence type="ECO:0000256" key="2">
    <source>
        <dbReference type="SAM" id="MobiDB-lite"/>
    </source>
</evidence>
<organism evidence="3 4">
    <name type="scientific">Necator americanus</name>
    <name type="common">Human hookworm</name>
    <dbReference type="NCBI Taxonomy" id="51031"/>
    <lineage>
        <taxon>Eukaryota</taxon>
        <taxon>Metazoa</taxon>
        <taxon>Ecdysozoa</taxon>
        <taxon>Nematoda</taxon>
        <taxon>Chromadorea</taxon>
        <taxon>Rhabditida</taxon>
        <taxon>Rhabditina</taxon>
        <taxon>Rhabditomorpha</taxon>
        <taxon>Strongyloidea</taxon>
        <taxon>Ancylostomatidae</taxon>
        <taxon>Bunostominae</taxon>
        <taxon>Necator</taxon>
    </lineage>
</organism>
<sequence>MYADEIEIYGIYYNENHHKIRSALQTPLAKMSVWASGRDLHIKYDKFLVMNVGEGNVAQHIIILHGYRKVEQLSLSDQDAYTGDATLMVDENSDDVHFGGEGEKEGDSDEEHYENDIIVIANRFPKDLNYFCNPRNELMRDRICFGQVDAYALACADDTPPLHLVPFCLVFKRHCSMISYPDDDWCSREFDRYDDFCTRTKINKCKSCSYDLSCQCEPYECLWRRGGYNTAIWCQRYELFCNEKERRNKANELIALMQDAVRIHYRCMHLFNLPKVICDPFRRQFDYERCTKFLFDCELISEWGSEEESGEKETAAEKVTGEGEGPKKTLKPTAEDAKLAAKIAEEEMALERLLKEKEKESKGKGEQKTVSAVMSSVASNITLVTSPPSNSSTVTTTTERMDPKTKSAIVDNPFSAVKLPEIKP</sequence>
<feature type="coiled-coil region" evidence="1">
    <location>
        <begin position="336"/>
        <end position="363"/>
    </location>
</feature>
<feature type="region of interest" description="Disordered" evidence="2">
    <location>
        <begin position="308"/>
        <end position="334"/>
    </location>
</feature>
<name>A0ABR1CU81_NECAM</name>
<proteinExistence type="predicted"/>